<name>A0AAX2SG96_KOCRH</name>
<dbReference type="SUPFAM" id="SSF53448">
    <property type="entry name" value="Nucleotide-diphospho-sugar transferases"/>
    <property type="match status" value="1"/>
</dbReference>
<dbReference type="EMBL" id="SPNK01000005">
    <property type="protein sequence ID" value="TFI01802.1"/>
    <property type="molecule type" value="Genomic_DNA"/>
</dbReference>
<protein>
    <submittedName>
        <fullName evidence="1">Glycosyltransferase family 2 protein</fullName>
    </submittedName>
</protein>
<dbReference type="CDD" id="cd00761">
    <property type="entry name" value="Glyco_tranf_GTA_type"/>
    <property type="match status" value="1"/>
</dbReference>
<dbReference type="InterPro" id="IPR029044">
    <property type="entry name" value="Nucleotide-diphossugar_trans"/>
</dbReference>
<dbReference type="RefSeq" id="WP_135010581.1">
    <property type="nucleotide sequence ID" value="NZ_JAVDXP010000001.1"/>
</dbReference>
<evidence type="ECO:0000313" key="1">
    <source>
        <dbReference type="EMBL" id="TFI01802.1"/>
    </source>
</evidence>
<evidence type="ECO:0000313" key="2">
    <source>
        <dbReference type="Proteomes" id="UP000298017"/>
    </source>
</evidence>
<accession>A0AAX2SG96</accession>
<dbReference type="Pfam" id="PF13704">
    <property type="entry name" value="Glyco_tranf_2_4"/>
    <property type="match status" value="1"/>
</dbReference>
<organism evidence="1 2">
    <name type="scientific">Kocuria rhizophila</name>
    <dbReference type="NCBI Taxonomy" id="72000"/>
    <lineage>
        <taxon>Bacteria</taxon>
        <taxon>Bacillati</taxon>
        <taxon>Actinomycetota</taxon>
        <taxon>Actinomycetes</taxon>
        <taxon>Micrococcales</taxon>
        <taxon>Micrococcaceae</taxon>
        <taxon>Kocuria</taxon>
    </lineage>
</organism>
<proteinExistence type="predicted"/>
<dbReference type="AlphaFoldDB" id="A0AAX2SG96"/>
<keyword evidence="2" id="KW-1185">Reference proteome</keyword>
<reference evidence="1 2" key="1">
    <citation type="submission" date="2019-03" db="EMBL/GenBank/DDBJ databases">
        <title>Genome Sequencing and Assembly of Various Microbes Isolated from Alder Root Nodule.</title>
        <authorList>
            <person name="Swanson E."/>
            <person name="Sevigny J.L."/>
            <person name="Pesce C."/>
            <person name="Davis I."/>
            <person name="Kleiner V."/>
            <person name="Tisa L."/>
        </authorList>
    </citation>
    <scope>NUCLEOTIDE SEQUENCE [LARGE SCALE GENOMIC DNA]</scope>
    <source>
        <strain evidence="1 2">4R-31</strain>
    </source>
</reference>
<comment type="caution">
    <text evidence="1">The sequence shown here is derived from an EMBL/GenBank/DDBJ whole genome shotgun (WGS) entry which is preliminary data.</text>
</comment>
<dbReference type="Proteomes" id="UP000298017">
    <property type="component" value="Unassembled WGS sequence"/>
</dbReference>
<gene>
    <name evidence="1" type="ORF">E4P33_06710</name>
</gene>
<sequence>MGDVLARMASRKDLALKRVRRSAEAAARHHSPSRIRTSRALSGAMRFPSGALGDDRALGGVWGVSMVRDEMDLLPLVIAHLEQQGVTGLVVADNGSTDGTRQFLEVYEGPLGLIVVDDSEPRFLQEHKMDLLAQAAVARGAQWIVPFDADEFWYGLGGTLAEVLQRSAPDRPVQSAHVHNAVRTPEGFLVGTGPDPLPKVAFRPHRWAHLAHGNHSVHRPGLIGQDLRVLHFPYRSQEHFLAKIRHGSRALGQNREGAPVGHSWSDLDLLSDEELRAVYADMLMGRGPWYMDWIPRGPMAPLTEFPPATWPLD</sequence>